<comment type="subcellular location">
    <subcellularLocation>
        <location evidence="1">Nucleus</location>
    </subcellularLocation>
</comment>
<keyword evidence="7 14" id="KW-0227">DNA damage</keyword>
<evidence type="ECO:0000256" key="14">
    <source>
        <dbReference type="RuleBase" id="RU000617"/>
    </source>
</evidence>
<evidence type="ECO:0000256" key="11">
    <source>
        <dbReference type="ARBA" id="ARBA00023242"/>
    </source>
</evidence>
<dbReference type="PROSITE" id="PS00697">
    <property type="entry name" value="DNA_LIGASE_A1"/>
    <property type="match status" value="1"/>
</dbReference>
<dbReference type="SUPFAM" id="SSF117018">
    <property type="entry name" value="ATP-dependent DNA ligase DNA-binding domain"/>
    <property type="match status" value="1"/>
</dbReference>
<comment type="catalytic activity">
    <reaction evidence="13 14">
        <text>ATP + (deoxyribonucleotide)n-3'-hydroxyl + 5'-phospho-(deoxyribonucleotide)m = (deoxyribonucleotide)n+m + AMP + diphosphate.</text>
        <dbReference type="EC" id="6.5.1.1"/>
    </reaction>
</comment>
<dbReference type="InterPro" id="IPR012340">
    <property type="entry name" value="NA-bd_OB-fold"/>
</dbReference>
<keyword evidence="12" id="KW-0131">Cell cycle</keyword>
<evidence type="ECO:0000256" key="6">
    <source>
        <dbReference type="ARBA" id="ARBA00022741"/>
    </source>
</evidence>
<keyword evidence="10 14" id="KW-0234">DNA repair</keyword>
<proteinExistence type="inferred from homology"/>
<keyword evidence="9 14" id="KW-0233">DNA recombination</keyword>
<dbReference type="eggNOG" id="KOG0967">
    <property type="taxonomic scope" value="Eukaryota"/>
</dbReference>
<dbReference type="FunFam" id="1.10.3260.10:FF:000001">
    <property type="entry name" value="DNA ligase"/>
    <property type="match status" value="1"/>
</dbReference>
<keyword evidence="19" id="KW-1185">Reference proteome</keyword>
<dbReference type="InterPro" id="IPR000977">
    <property type="entry name" value="DNA_ligase_ATP-dep"/>
</dbReference>
<evidence type="ECO:0000259" key="17">
    <source>
        <dbReference type="PROSITE" id="PS50160"/>
    </source>
</evidence>
<dbReference type="GO" id="GO:0003910">
    <property type="term" value="F:DNA ligase (ATP) activity"/>
    <property type="evidence" value="ECO:0007669"/>
    <property type="project" value="UniProtKB-EC"/>
</dbReference>
<comment type="caution">
    <text evidence="18">The sequence shown here is derived from an EMBL/GenBank/DDBJ whole genome shotgun (WGS) entry which is preliminary data.</text>
</comment>
<dbReference type="Gene3D" id="1.10.3260.10">
    <property type="entry name" value="DNA ligase, ATP-dependent, N-terminal domain"/>
    <property type="match status" value="1"/>
</dbReference>
<reference evidence="18 19" key="1">
    <citation type="journal article" date="2013" name="MBio">
        <title>Genome sequencing of the plant pathogen Taphrina deformans, the causal agent of peach leaf curl.</title>
        <authorList>
            <person name="Cisse O.H."/>
            <person name="Almeida J.M.G.C.F."/>
            <person name="Fonseca A."/>
            <person name="Kumar A.A."/>
            <person name="Salojaervi J."/>
            <person name="Overmyer K."/>
            <person name="Hauser P.M."/>
            <person name="Pagni M."/>
        </authorList>
    </citation>
    <scope>NUCLEOTIDE SEQUENCE [LARGE SCALE GENOMIC DNA]</scope>
    <source>
        <strain evidence="19">PYCC 5710 / ATCC 11124 / CBS 356.35 / IMI 108563 / JCM 9778 / NBRC 8474</strain>
    </source>
</reference>
<dbReference type="InterPro" id="IPR036599">
    <property type="entry name" value="DNA_ligase_N_sf"/>
</dbReference>
<dbReference type="GO" id="GO:0006281">
    <property type="term" value="P:DNA repair"/>
    <property type="evidence" value="ECO:0007669"/>
    <property type="project" value="UniProtKB-KW"/>
</dbReference>
<dbReference type="SUPFAM" id="SSF50249">
    <property type="entry name" value="Nucleic acid-binding proteins"/>
    <property type="match status" value="1"/>
</dbReference>
<dbReference type="Gene3D" id="2.40.50.140">
    <property type="entry name" value="Nucleic acid-binding proteins"/>
    <property type="match status" value="1"/>
</dbReference>
<evidence type="ECO:0000256" key="13">
    <source>
        <dbReference type="ARBA" id="ARBA00034003"/>
    </source>
</evidence>
<evidence type="ECO:0000256" key="2">
    <source>
        <dbReference type="ARBA" id="ARBA00007572"/>
    </source>
</evidence>
<dbReference type="InterPro" id="IPR016059">
    <property type="entry name" value="DNA_ligase_ATP-dep_CS"/>
</dbReference>
<feature type="compositionally biased region" description="Low complexity" evidence="16">
    <location>
        <begin position="42"/>
        <end position="53"/>
    </location>
</feature>
<keyword evidence="8 14" id="KW-0067">ATP-binding</keyword>
<dbReference type="Pfam" id="PF01068">
    <property type="entry name" value="DNA_ligase_A_M"/>
    <property type="match status" value="1"/>
</dbReference>
<dbReference type="AlphaFoldDB" id="R4ZYQ4"/>
<evidence type="ECO:0000256" key="1">
    <source>
        <dbReference type="ARBA" id="ARBA00004123"/>
    </source>
</evidence>
<dbReference type="PANTHER" id="PTHR45674:SF4">
    <property type="entry name" value="DNA LIGASE 1"/>
    <property type="match status" value="1"/>
</dbReference>
<feature type="compositionally biased region" description="Polar residues" evidence="16">
    <location>
        <begin position="83"/>
        <end position="94"/>
    </location>
</feature>
<dbReference type="GO" id="GO:0006310">
    <property type="term" value="P:DNA recombination"/>
    <property type="evidence" value="ECO:0007669"/>
    <property type="project" value="UniProtKB-KW"/>
</dbReference>
<evidence type="ECO:0000256" key="16">
    <source>
        <dbReference type="SAM" id="MobiDB-lite"/>
    </source>
</evidence>
<feature type="region of interest" description="Disordered" evidence="16">
    <location>
        <begin position="1"/>
        <end position="112"/>
    </location>
</feature>
<evidence type="ECO:0000256" key="3">
    <source>
        <dbReference type="ARBA" id="ARBA00022598"/>
    </source>
</evidence>
<dbReference type="STRING" id="1097556.R4ZYQ4"/>
<dbReference type="GO" id="GO:0005524">
    <property type="term" value="F:ATP binding"/>
    <property type="evidence" value="ECO:0007669"/>
    <property type="project" value="UniProtKB-KW"/>
</dbReference>
<dbReference type="Gene3D" id="3.30.1490.70">
    <property type="match status" value="1"/>
</dbReference>
<dbReference type="Pfam" id="PF04675">
    <property type="entry name" value="DNA_ligase_A_N"/>
    <property type="match status" value="1"/>
</dbReference>
<feature type="compositionally biased region" description="Basic and acidic residues" evidence="16">
    <location>
        <begin position="19"/>
        <end position="30"/>
    </location>
</feature>
<dbReference type="PROSITE" id="PS50160">
    <property type="entry name" value="DNA_LIGASE_A3"/>
    <property type="match status" value="1"/>
</dbReference>
<feature type="domain" description="ATP-dependent DNA ligase family profile" evidence="17">
    <location>
        <begin position="472"/>
        <end position="609"/>
    </location>
</feature>
<evidence type="ECO:0000256" key="4">
    <source>
        <dbReference type="ARBA" id="ARBA00022618"/>
    </source>
</evidence>
<dbReference type="InterPro" id="IPR012308">
    <property type="entry name" value="DNA_ligase_ATP-dep_N"/>
</dbReference>
<evidence type="ECO:0000256" key="7">
    <source>
        <dbReference type="ARBA" id="ARBA00022763"/>
    </source>
</evidence>
<evidence type="ECO:0000256" key="15">
    <source>
        <dbReference type="RuleBase" id="RU004196"/>
    </source>
</evidence>
<dbReference type="PANTHER" id="PTHR45674">
    <property type="entry name" value="DNA LIGASE 1/3 FAMILY MEMBER"/>
    <property type="match status" value="1"/>
</dbReference>
<dbReference type="VEuPathDB" id="FungiDB:TAPDE_003547"/>
<keyword evidence="5" id="KW-0235">DNA replication</keyword>
<name>R4ZYQ4_TAPDE</name>
<organism evidence="18 19">
    <name type="scientific">Taphrina deformans (strain PYCC 5710 / ATCC 11124 / CBS 356.35 / IMI 108563 / JCM 9778 / NBRC 8474)</name>
    <name type="common">Peach leaf curl fungus</name>
    <name type="synonym">Lalaria deformans</name>
    <dbReference type="NCBI Taxonomy" id="1097556"/>
    <lineage>
        <taxon>Eukaryota</taxon>
        <taxon>Fungi</taxon>
        <taxon>Dikarya</taxon>
        <taxon>Ascomycota</taxon>
        <taxon>Taphrinomycotina</taxon>
        <taxon>Taphrinomycetes</taxon>
        <taxon>Taphrinales</taxon>
        <taxon>Taphrinaceae</taxon>
        <taxon>Taphrina</taxon>
    </lineage>
</organism>
<dbReference type="EC" id="6.5.1.1" evidence="14"/>
<keyword evidence="11" id="KW-0539">Nucleus</keyword>
<dbReference type="PROSITE" id="PS00333">
    <property type="entry name" value="DNA_LIGASE_A2"/>
    <property type="match status" value="1"/>
</dbReference>
<accession>R4ZYQ4</accession>
<dbReference type="SUPFAM" id="SSF56091">
    <property type="entry name" value="DNA ligase/mRNA capping enzyme, catalytic domain"/>
    <property type="match status" value="1"/>
</dbReference>
<keyword evidence="3 14" id="KW-0436">Ligase</keyword>
<dbReference type="EMBL" id="CAHR02000139">
    <property type="protein sequence ID" value="CCX35451.1"/>
    <property type="molecule type" value="Genomic_DNA"/>
</dbReference>
<protein>
    <recommendedName>
        <fullName evidence="14">DNA ligase</fullName>
        <ecNumber evidence="14">6.5.1.1</ecNumber>
    </recommendedName>
</protein>
<evidence type="ECO:0000256" key="9">
    <source>
        <dbReference type="ARBA" id="ARBA00023172"/>
    </source>
</evidence>
<dbReference type="GO" id="GO:0005634">
    <property type="term" value="C:nucleus"/>
    <property type="evidence" value="ECO:0007669"/>
    <property type="project" value="UniProtKB-SubCell"/>
</dbReference>
<evidence type="ECO:0000313" key="19">
    <source>
        <dbReference type="Proteomes" id="UP000013776"/>
    </source>
</evidence>
<dbReference type="InterPro" id="IPR050191">
    <property type="entry name" value="ATP-dep_DNA_ligase"/>
</dbReference>
<dbReference type="GO" id="GO:0051301">
    <property type="term" value="P:cell division"/>
    <property type="evidence" value="ECO:0007669"/>
    <property type="project" value="UniProtKB-KW"/>
</dbReference>
<evidence type="ECO:0000256" key="10">
    <source>
        <dbReference type="ARBA" id="ARBA00023204"/>
    </source>
</evidence>
<keyword evidence="6 14" id="KW-0547">Nucleotide-binding</keyword>
<comment type="similarity">
    <text evidence="2 15">Belongs to the ATP-dependent DNA ligase family.</text>
</comment>
<dbReference type="InterPro" id="IPR012309">
    <property type="entry name" value="DNA_ligase_ATP-dep_C"/>
</dbReference>
<dbReference type="InterPro" id="IPR012310">
    <property type="entry name" value="DNA_ligase_ATP-dep_cent"/>
</dbReference>
<dbReference type="FunFam" id="2.40.50.140:FF:000062">
    <property type="entry name" value="DNA ligase"/>
    <property type="match status" value="1"/>
</dbReference>
<dbReference type="Gene3D" id="3.30.470.30">
    <property type="entry name" value="DNA ligase/mRNA capping enzyme"/>
    <property type="match status" value="1"/>
</dbReference>
<dbReference type="FunFam" id="3.30.470.30:FF:000016">
    <property type="entry name" value="DNA ligase"/>
    <property type="match status" value="1"/>
</dbReference>
<gene>
    <name evidence="18" type="ORF">TAPDE_003547</name>
</gene>
<dbReference type="GO" id="GO:0003677">
    <property type="term" value="F:DNA binding"/>
    <property type="evidence" value="ECO:0007669"/>
    <property type="project" value="InterPro"/>
</dbReference>
<keyword evidence="4" id="KW-0132">Cell division</keyword>
<evidence type="ECO:0000256" key="8">
    <source>
        <dbReference type="ARBA" id="ARBA00022840"/>
    </source>
</evidence>
<dbReference type="GO" id="GO:0071897">
    <property type="term" value="P:DNA biosynthetic process"/>
    <property type="evidence" value="ECO:0007669"/>
    <property type="project" value="InterPro"/>
</dbReference>
<evidence type="ECO:0000313" key="18">
    <source>
        <dbReference type="EMBL" id="CCX35451.1"/>
    </source>
</evidence>
<dbReference type="NCBIfam" id="TIGR00574">
    <property type="entry name" value="dnl1"/>
    <property type="match status" value="1"/>
</dbReference>
<dbReference type="GO" id="GO:1903461">
    <property type="term" value="P:Okazaki fragment processing involved in mitotic DNA replication"/>
    <property type="evidence" value="ECO:0007669"/>
    <property type="project" value="TreeGrafter"/>
</dbReference>
<evidence type="ECO:0000256" key="5">
    <source>
        <dbReference type="ARBA" id="ARBA00022705"/>
    </source>
</evidence>
<dbReference type="CDD" id="cd07900">
    <property type="entry name" value="Adenylation_DNA_ligase_I_Euk"/>
    <property type="match status" value="1"/>
</dbReference>
<dbReference type="GO" id="GO:0005739">
    <property type="term" value="C:mitochondrion"/>
    <property type="evidence" value="ECO:0007669"/>
    <property type="project" value="TreeGrafter"/>
</dbReference>
<dbReference type="Pfam" id="PF04679">
    <property type="entry name" value="DNA_ligase_A_C"/>
    <property type="match status" value="1"/>
</dbReference>
<dbReference type="Proteomes" id="UP000013776">
    <property type="component" value="Unassembled WGS sequence"/>
</dbReference>
<dbReference type="OrthoDB" id="206088at2759"/>
<dbReference type="CDD" id="cd07969">
    <property type="entry name" value="OBF_DNA_ligase_I"/>
    <property type="match status" value="1"/>
</dbReference>
<evidence type="ECO:0000256" key="12">
    <source>
        <dbReference type="ARBA" id="ARBA00023306"/>
    </source>
</evidence>
<sequence>MVAPKTAVRKKQGTLGKFFDGKTELKEQGPTDKANIVATQRSQGSESGSDSGEPVTKKLKLETDEEVEPRSSPPRLSSKEAKSLQSVISGSASQDESKQENSTRAKSSSHGGQPVLYQDLVKTFVKIEATTKRLEITAYLTKFLTELIRHSPEELLQTIYLSITRIAPDYEGLELGIGESLLIKAIAESTGRATAQIKTEYHETGDLGLVAAKSKGTQPTMFKPKPLTISSVFKGLKDIATTTGNSSQAKKVGIIKRLLSSCQGDEAKYIIRSLEGKLRIGLAEKTVLTALSAAILNARAFPKAPSTEAITEGDATLKQVFSELPNYDLVIPKLLENGLDGLEEICKLTPGVPLKPMLAKPTKSIGEVLDRFEGVKFTCEYKYDGERGQIHLLPIPANASASEKVGKTKIYSRNSEDMSAKYPDIVASIPHFLKESTKSFVLDGEVVAWSLEEKKILPFQILATRKRKDVKEEDIKIKICYFAFDILFLNGESLLHKSLKERRELLRSAFKEVEGEFIFAKAMDGETTEEIQTFLDQSIADSCEGLMVKLLNGPESAYEPSKRSRNWLKIKKDYLSGIGDSLDLVVIGAYIGKGKRLGSYGAFLLGCLSKDGEEDIQSICKIGTGFSDEDLATLYAKLSPTVVPAPKSYVHHTSGAQPDVWFNPTMLFEVLTADLTLSPLYKAGVGLIDSGKGISLRFPRFVRIRDDKGIEDGTGAEQVAEMYRAQAVQGAKKDGAAEDDFW</sequence>